<reference evidence="7" key="1">
    <citation type="submission" date="2021-06" db="EMBL/GenBank/DDBJ databases">
        <authorList>
            <person name="Kallberg Y."/>
            <person name="Tangrot J."/>
            <person name="Rosling A."/>
        </authorList>
    </citation>
    <scope>NUCLEOTIDE SEQUENCE</scope>
    <source>
        <strain evidence="7">MA453B</strain>
    </source>
</reference>
<dbReference type="Proteomes" id="UP000789405">
    <property type="component" value="Unassembled WGS sequence"/>
</dbReference>
<evidence type="ECO:0000256" key="3">
    <source>
        <dbReference type="ARBA" id="ARBA00022771"/>
    </source>
</evidence>
<evidence type="ECO:0000256" key="6">
    <source>
        <dbReference type="SAM" id="MobiDB-lite"/>
    </source>
</evidence>
<organism evidence="7 8">
    <name type="scientific">Dentiscutata erythropus</name>
    <dbReference type="NCBI Taxonomy" id="1348616"/>
    <lineage>
        <taxon>Eukaryota</taxon>
        <taxon>Fungi</taxon>
        <taxon>Fungi incertae sedis</taxon>
        <taxon>Mucoromycota</taxon>
        <taxon>Glomeromycotina</taxon>
        <taxon>Glomeromycetes</taxon>
        <taxon>Diversisporales</taxon>
        <taxon>Gigasporaceae</taxon>
        <taxon>Dentiscutata</taxon>
    </lineage>
</organism>
<comment type="subcellular location">
    <subcellularLocation>
        <location evidence="1">Nucleus</location>
    </subcellularLocation>
</comment>
<dbReference type="GO" id="GO:0008270">
    <property type="term" value="F:zinc ion binding"/>
    <property type="evidence" value="ECO:0007669"/>
    <property type="project" value="UniProtKB-KW"/>
</dbReference>
<evidence type="ECO:0000313" key="8">
    <source>
        <dbReference type="Proteomes" id="UP000789405"/>
    </source>
</evidence>
<dbReference type="OrthoDB" id="2389127at2759"/>
<evidence type="ECO:0000313" key="7">
    <source>
        <dbReference type="EMBL" id="CAG8810708.1"/>
    </source>
</evidence>
<evidence type="ECO:0000256" key="1">
    <source>
        <dbReference type="ARBA" id="ARBA00004123"/>
    </source>
</evidence>
<keyword evidence="2" id="KW-0479">Metal-binding</keyword>
<dbReference type="GO" id="GO:0005634">
    <property type="term" value="C:nucleus"/>
    <property type="evidence" value="ECO:0007669"/>
    <property type="project" value="UniProtKB-SubCell"/>
</dbReference>
<accession>A0A9N9K3Y7</accession>
<evidence type="ECO:0000256" key="4">
    <source>
        <dbReference type="ARBA" id="ARBA00022833"/>
    </source>
</evidence>
<evidence type="ECO:0000256" key="5">
    <source>
        <dbReference type="ARBA" id="ARBA00023242"/>
    </source>
</evidence>
<keyword evidence="8" id="KW-1185">Reference proteome</keyword>
<evidence type="ECO:0000256" key="2">
    <source>
        <dbReference type="ARBA" id="ARBA00022723"/>
    </source>
</evidence>
<sequence length="129" mass="14758">QQNDSWDSQSEISTTPSMSISNCGRSNQQLPYDINKSNQLLLEGIIEGGASLSLVDAKKFKEFIYSINNLYHVPSRRKLSYNVLDEVHMNIQTSINKFLYKSLWITIATDGWTNIHQDHFVNFMAIGKD</sequence>
<keyword evidence="5" id="KW-0539">Nucleus</keyword>
<protein>
    <submittedName>
        <fullName evidence="7">15929_t:CDS:1</fullName>
    </submittedName>
</protein>
<dbReference type="PANTHER" id="PTHR46481:SF10">
    <property type="entry name" value="ZINC FINGER BED DOMAIN-CONTAINING PROTEIN 39"/>
    <property type="match status" value="1"/>
</dbReference>
<dbReference type="PANTHER" id="PTHR46481">
    <property type="entry name" value="ZINC FINGER BED DOMAIN-CONTAINING PROTEIN 4"/>
    <property type="match status" value="1"/>
</dbReference>
<comment type="caution">
    <text evidence="7">The sequence shown here is derived from an EMBL/GenBank/DDBJ whole genome shotgun (WGS) entry which is preliminary data.</text>
</comment>
<dbReference type="AlphaFoldDB" id="A0A9N9K3Y7"/>
<feature type="non-terminal residue" evidence="7">
    <location>
        <position position="1"/>
    </location>
</feature>
<keyword evidence="4" id="KW-0862">Zinc</keyword>
<gene>
    <name evidence="7" type="ORF">DERYTH_LOCUS25346</name>
</gene>
<feature type="region of interest" description="Disordered" evidence="6">
    <location>
        <begin position="1"/>
        <end position="23"/>
    </location>
</feature>
<proteinExistence type="predicted"/>
<dbReference type="InterPro" id="IPR052035">
    <property type="entry name" value="ZnF_BED_domain_contain"/>
</dbReference>
<dbReference type="EMBL" id="CAJVPY010046654">
    <property type="protein sequence ID" value="CAG8810708.1"/>
    <property type="molecule type" value="Genomic_DNA"/>
</dbReference>
<name>A0A9N9K3Y7_9GLOM</name>
<keyword evidence="3" id="KW-0863">Zinc-finger</keyword>